<dbReference type="PANTHER" id="PTHR46609:SF8">
    <property type="entry name" value="YQAJ VIRAL RECOMBINASE DOMAIN-CONTAINING PROTEIN"/>
    <property type="match status" value="1"/>
</dbReference>
<dbReference type="OrthoDB" id="6583051at2759"/>
<dbReference type="InterPro" id="IPR011604">
    <property type="entry name" value="PDDEXK-like_dom_sf"/>
</dbReference>
<dbReference type="PANTHER" id="PTHR46609">
    <property type="entry name" value="EXONUCLEASE, PHAGE-TYPE/RECB, C-TERMINAL DOMAIN-CONTAINING PROTEIN"/>
    <property type="match status" value="1"/>
</dbReference>
<reference evidence="2" key="1">
    <citation type="submission" date="2020-08" db="EMBL/GenBank/DDBJ databases">
        <title>Multicomponent nature underlies the extraordinary mechanical properties of spider dragline silk.</title>
        <authorList>
            <person name="Kono N."/>
            <person name="Nakamura H."/>
            <person name="Mori M."/>
            <person name="Yoshida Y."/>
            <person name="Ohtoshi R."/>
            <person name="Malay A.D."/>
            <person name="Moran D.A.P."/>
            <person name="Tomita M."/>
            <person name="Numata K."/>
            <person name="Arakawa K."/>
        </authorList>
    </citation>
    <scope>NUCLEOTIDE SEQUENCE</scope>
</reference>
<sequence length="134" mass="15331">MDRQTLGRREYSTEVKMYGLFVVKDKSFLCAAADGLVGDDGLIEMKCPYSARFEPNLLGDLKLCDLYLWCKKDSLTLCIEASEEFWKGIIPKPENFYFKCVLPGTLDGRNMPLREPLDVEESSRSKQQKMIDTS</sequence>
<evidence type="ECO:0000259" key="1">
    <source>
        <dbReference type="Pfam" id="PF09588"/>
    </source>
</evidence>
<dbReference type="Pfam" id="PF09588">
    <property type="entry name" value="YqaJ"/>
    <property type="match status" value="1"/>
</dbReference>
<feature type="domain" description="YqaJ viral recombinase" evidence="1">
    <location>
        <begin position="10"/>
        <end position="60"/>
    </location>
</feature>
<evidence type="ECO:0000313" key="3">
    <source>
        <dbReference type="Proteomes" id="UP000886998"/>
    </source>
</evidence>
<dbReference type="AlphaFoldDB" id="A0A8X6Y012"/>
<dbReference type="Gene3D" id="3.90.320.10">
    <property type="match status" value="1"/>
</dbReference>
<name>A0A8X6Y012_9ARAC</name>
<dbReference type="GO" id="GO:0006281">
    <property type="term" value="P:DNA repair"/>
    <property type="evidence" value="ECO:0007669"/>
    <property type="project" value="UniProtKB-ARBA"/>
</dbReference>
<dbReference type="InterPro" id="IPR051703">
    <property type="entry name" value="NF-kappa-B_Signaling_Reg"/>
</dbReference>
<dbReference type="SUPFAM" id="SSF52980">
    <property type="entry name" value="Restriction endonuclease-like"/>
    <property type="match status" value="1"/>
</dbReference>
<organism evidence="2 3">
    <name type="scientific">Trichonephila inaurata madagascariensis</name>
    <dbReference type="NCBI Taxonomy" id="2747483"/>
    <lineage>
        <taxon>Eukaryota</taxon>
        <taxon>Metazoa</taxon>
        <taxon>Ecdysozoa</taxon>
        <taxon>Arthropoda</taxon>
        <taxon>Chelicerata</taxon>
        <taxon>Arachnida</taxon>
        <taxon>Araneae</taxon>
        <taxon>Araneomorphae</taxon>
        <taxon>Entelegynae</taxon>
        <taxon>Araneoidea</taxon>
        <taxon>Nephilidae</taxon>
        <taxon>Trichonephila</taxon>
        <taxon>Trichonephila inaurata</taxon>
    </lineage>
</organism>
<evidence type="ECO:0000313" key="2">
    <source>
        <dbReference type="EMBL" id="GFY62787.1"/>
    </source>
</evidence>
<dbReference type="Proteomes" id="UP000886998">
    <property type="component" value="Unassembled WGS sequence"/>
</dbReference>
<dbReference type="EMBL" id="BMAV01014417">
    <property type="protein sequence ID" value="GFY62787.1"/>
    <property type="molecule type" value="Genomic_DNA"/>
</dbReference>
<proteinExistence type="predicted"/>
<gene>
    <name evidence="2" type="primary">AVEN_183894_1</name>
    <name evidence="2" type="ORF">TNIN_69711</name>
</gene>
<protein>
    <submittedName>
        <fullName evidence="2">YqaJ domain-containing protein</fullName>
    </submittedName>
</protein>
<comment type="caution">
    <text evidence="2">The sequence shown here is derived from an EMBL/GenBank/DDBJ whole genome shotgun (WGS) entry which is preliminary data.</text>
</comment>
<dbReference type="InterPro" id="IPR011335">
    <property type="entry name" value="Restrct_endonuc-II-like"/>
</dbReference>
<keyword evidence="3" id="KW-1185">Reference proteome</keyword>
<accession>A0A8X6Y012</accession>
<dbReference type="InterPro" id="IPR019080">
    <property type="entry name" value="YqaJ_viral_recombinase"/>
</dbReference>